<dbReference type="GO" id="GO:0006364">
    <property type="term" value="P:rRNA processing"/>
    <property type="evidence" value="ECO:0007669"/>
    <property type="project" value="UniProtKB-KW"/>
</dbReference>
<keyword evidence="3 5" id="KW-0694">RNA-binding</keyword>
<dbReference type="Gene3D" id="3.30.70.3030">
    <property type="match status" value="1"/>
</dbReference>
<dbReference type="eggNOG" id="KOG2054">
    <property type="taxonomic scope" value="Eukaryota"/>
</dbReference>
<dbReference type="InterPro" id="IPR005554">
    <property type="entry name" value="NOL6/Upt22"/>
</dbReference>
<dbReference type="STRING" id="692275.M3CZA8"/>
<evidence type="ECO:0000313" key="13">
    <source>
        <dbReference type="EMBL" id="EMF08996.1"/>
    </source>
</evidence>
<feature type="domain" description="Nrap protein" evidence="10">
    <location>
        <begin position="679"/>
        <end position="862"/>
    </location>
</feature>
<keyword evidence="5" id="KW-0698">rRNA processing</keyword>
<evidence type="ECO:0000256" key="1">
    <source>
        <dbReference type="ARBA" id="ARBA00004604"/>
    </source>
</evidence>
<evidence type="ECO:0000259" key="11">
    <source>
        <dbReference type="Pfam" id="PF17406"/>
    </source>
</evidence>
<dbReference type="GO" id="GO:0032545">
    <property type="term" value="C:CURI complex"/>
    <property type="evidence" value="ECO:0007669"/>
    <property type="project" value="TreeGrafter"/>
</dbReference>
<name>M3CZA8_SPHMS</name>
<protein>
    <recommendedName>
        <fullName evidence="5">U3 small nucleolar RNA-associated protein 22</fullName>
    </recommendedName>
</protein>
<dbReference type="GO" id="GO:0034456">
    <property type="term" value="C:UTP-C complex"/>
    <property type="evidence" value="ECO:0007669"/>
    <property type="project" value="TreeGrafter"/>
</dbReference>
<dbReference type="PANTHER" id="PTHR17972">
    <property type="entry name" value="NUCLEOLAR RNA-ASSOCIATED PROTEIN"/>
    <property type="match status" value="1"/>
</dbReference>
<dbReference type="InterPro" id="IPR035371">
    <property type="entry name" value="Nrap_D6"/>
</dbReference>
<organism evidence="13 14">
    <name type="scientific">Sphaerulina musiva (strain SO2202)</name>
    <name type="common">Poplar stem canker fungus</name>
    <name type="synonym">Septoria musiva</name>
    <dbReference type="NCBI Taxonomy" id="692275"/>
    <lineage>
        <taxon>Eukaryota</taxon>
        <taxon>Fungi</taxon>
        <taxon>Dikarya</taxon>
        <taxon>Ascomycota</taxon>
        <taxon>Pezizomycotina</taxon>
        <taxon>Dothideomycetes</taxon>
        <taxon>Dothideomycetidae</taxon>
        <taxon>Mycosphaerellales</taxon>
        <taxon>Mycosphaerellaceae</taxon>
        <taxon>Sphaerulina</taxon>
    </lineage>
</organism>
<accession>M3CZA8</accession>
<dbReference type="Gene3D" id="1.10.1410.10">
    <property type="match status" value="1"/>
</dbReference>
<dbReference type="HOGENOM" id="CLU_003502_1_0_1"/>
<gene>
    <name evidence="13" type="ORF">SEPMUDRAFT_73378</name>
</gene>
<dbReference type="GO" id="GO:0032040">
    <property type="term" value="C:small-subunit processome"/>
    <property type="evidence" value="ECO:0007669"/>
    <property type="project" value="TreeGrafter"/>
</dbReference>
<dbReference type="EMBL" id="KB456270">
    <property type="protein sequence ID" value="EMF08996.1"/>
    <property type="molecule type" value="Genomic_DNA"/>
</dbReference>
<feature type="region of interest" description="Disordered" evidence="6">
    <location>
        <begin position="1"/>
        <end position="104"/>
    </location>
</feature>
<dbReference type="InterPro" id="IPR035370">
    <property type="entry name" value="Nrap_D5"/>
</dbReference>
<feature type="domain" description="Nrap protein" evidence="12">
    <location>
        <begin position="1026"/>
        <end position="1194"/>
    </location>
</feature>
<dbReference type="OMA" id="DERAHIP"/>
<keyword evidence="14" id="KW-1185">Reference proteome</keyword>
<evidence type="ECO:0000259" key="10">
    <source>
        <dbReference type="Pfam" id="PF17405"/>
    </source>
</evidence>
<dbReference type="Pfam" id="PF17405">
    <property type="entry name" value="Nrap_D4"/>
    <property type="match status" value="1"/>
</dbReference>
<evidence type="ECO:0000256" key="6">
    <source>
        <dbReference type="SAM" id="MobiDB-lite"/>
    </source>
</evidence>
<comment type="similarity">
    <text evidence="2 5">Belongs to the NRAP family.</text>
</comment>
<feature type="compositionally biased region" description="Basic residues" evidence="6">
    <location>
        <begin position="1"/>
        <end position="10"/>
    </location>
</feature>
<dbReference type="Pfam" id="PF03813">
    <property type="entry name" value="Nrap"/>
    <property type="match status" value="1"/>
</dbReference>
<dbReference type="Pfam" id="PF17403">
    <property type="entry name" value="Nrap_D2"/>
    <property type="match status" value="1"/>
</dbReference>
<dbReference type="InterPro" id="IPR035082">
    <property type="entry name" value="Nrap_D1"/>
</dbReference>
<proteinExistence type="inferred from homology"/>
<dbReference type="OrthoDB" id="10251401at2759"/>
<keyword evidence="5" id="KW-0690">Ribosome biogenesis</keyword>
<dbReference type="InterPro" id="IPR035367">
    <property type="entry name" value="Nrap_D2"/>
</dbReference>
<dbReference type="AlphaFoldDB" id="M3CZA8"/>
<feature type="domain" description="Nrap protein" evidence="7">
    <location>
        <begin position="219"/>
        <end position="358"/>
    </location>
</feature>
<dbReference type="GO" id="GO:0003723">
    <property type="term" value="F:RNA binding"/>
    <property type="evidence" value="ECO:0007669"/>
    <property type="project" value="UniProtKB-KW"/>
</dbReference>
<comment type="subcellular location">
    <subcellularLocation>
        <location evidence="1 5">Nucleus</location>
        <location evidence="1 5">Nucleolus</location>
    </subcellularLocation>
</comment>
<evidence type="ECO:0000313" key="14">
    <source>
        <dbReference type="Proteomes" id="UP000016931"/>
    </source>
</evidence>
<feature type="compositionally biased region" description="Acidic residues" evidence="6">
    <location>
        <begin position="16"/>
        <end position="66"/>
    </location>
</feature>
<dbReference type="GO" id="GO:0006409">
    <property type="term" value="P:tRNA export from nucleus"/>
    <property type="evidence" value="ECO:0007669"/>
    <property type="project" value="TreeGrafter"/>
</dbReference>
<keyword evidence="5" id="KW-0687">Ribonucleoprotein</keyword>
<evidence type="ECO:0000256" key="4">
    <source>
        <dbReference type="ARBA" id="ARBA00023242"/>
    </source>
</evidence>
<evidence type="ECO:0000259" key="9">
    <source>
        <dbReference type="Pfam" id="PF17404"/>
    </source>
</evidence>
<evidence type="ECO:0000259" key="12">
    <source>
        <dbReference type="Pfam" id="PF17407"/>
    </source>
</evidence>
<reference evidence="13 14" key="1">
    <citation type="journal article" date="2012" name="PLoS Pathog.">
        <title>Diverse lifestyles and strategies of plant pathogenesis encoded in the genomes of eighteen Dothideomycetes fungi.</title>
        <authorList>
            <person name="Ohm R.A."/>
            <person name="Feau N."/>
            <person name="Henrissat B."/>
            <person name="Schoch C.L."/>
            <person name="Horwitz B.A."/>
            <person name="Barry K.W."/>
            <person name="Condon B.J."/>
            <person name="Copeland A.C."/>
            <person name="Dhillon B."/>
            <person name="Glaser F."/>
            <person name="Hesse C.N."/>
            <person name="Kosti I."/>
            <person name="LaButti K."/>
            <person name="Lindquist E.A."/>
            <person name="Lucas S."/>
            <person name="Salamov A.A."/>
            <person name="Bradshaw R.E."/>
            <person name="Ciuffetti L."/>
            <person name="Hamelin R.C."/>
            <person name="Kema G.H.J."/>
            <person name="Lawrence C."/>
            <person name="Scott J.A."/>
            <person name="Spatafora J.W."/>
            <person name="Turgeon B.G."/>
            <person name="de Wit P.J.G.M."/>
            <person name="Zhong S."/>
            <person name="Goodwin S.B."/>
            <person name="Grigoriev I.V."/>
        </authorList>
    </citation>
    <scope>NUCLEOTIDE SEQUENCE [LARGE SCALE GENOMIC DNA]</scope>
    <source>
        <strain evidence="13 14">SO2202</strain>
    </source>
</reference>
<feature type="domain" description="Nrap protein" evidence="11">
    <location>
        <begin position="864"/>
        <end position="1022"/>
    </location>
</feature>
<feature type="domain" description="Nrap protein" evidence="9">
    <location>
        <begin position="526"/>
        <end position="656"/>
    </location>
</feature>
<feature type="domain" description="Nrap protein" evidence="8">
    <location>
        <begin position="362"/>
        <end position="501"/>
    </location>
</feature>
<dbReference type="Proteomes" id="UP000016931">
    <property type="component" value="Unassembled WGS sequence"/>
</dbReference>
<dbReference type="Pfam" id="PF17406">
    <property type="entry name" value="Nrap_D5"/>
    <property type="match status" value="1"/>
</dbReference>
<dbReference type="InterPro" id="IPR035369">
    <property type="entry name" value="Nrap_D4"/>
</dbReference>
<evidence type="ECO:0000256" key="3">
    <source>
        <dbReference type="ARBA" id="ARBA00022884"/>
    </source>
</evidence>
<keyword evidence="4 5" id="KW-0539">Nucleus</keyword>
<evidence type="ECO:0000256" key="2">
    <source>
        <dbReference type="ARBA" id="ARBA00006674"/>
    </source>
</evidence>
<evidence type="ECO:0000259" key="7">
    <source>
        <dbReference type="Pfam" id="PF03813"/>
    </source>
</evidence>
<sequence>MSPATKRRKVEHVSSSDEDDDASFASFDEEEEEEEEVNSGAENDDEDEDDIEDDDDEDEDDDEDDHTEAAPQPASATPKPTAVIKEGASRKEKSRTSSSKSQVGATAYANGTFKSNVFKLQVDELLGQIRPRQGQREASAGEALRKLKHTIEQIPARGPHLVSDAERDLIKQKVAIPFPDPRPPKDAKYKFSYAKPANVNVVGSFMLKTSTRSRDVVEVDMVVTMPSSIFEEKDYLNYRYFYKRAYYLACLAAGLQKSHKAEFNITFALFRNDPFKPVLVISPLDHSLPASQWRINIIPCVRNNQFAAGKLGLDKNCVRSADDAGDDGGAATSFYNSSLRSDMLTTAYLELVHSASKSCEGFKDACLLGSTWLRQRGFASSTDAGGFGNFAWSVLIALCLQGGGSNGRSLLSEGYSSYQLFKATLQLLAMKDFVKQPLIVGSDTGIAKLAGVPVLWDTERAHNILYKVGEWSYKTLRHEARSTLAALGDQLHDGFDATFILRVHEPLYRNDYAVQMSSSLLSARGSRADPRGQLHIARLYTVMKQGLGDRVNHLSIIASPSSAWDLGSAQPRNDSTGLVTIGLMVNSENFRRTVDHGPSAEQKAEGAAFRKFWGDKAELRRFKDGSILESLVWASPSECGQSVLEQVIRYLLGHHFGAVTTDDLKLSGDGFGKLIRGGTDISPFSQINSKYKRFEQDIRGLSQLPLSIRQIMPCNAQLCYSSLCTPPNGAGRPTPADVTIQFEGSGRWPDDLAAIQRTKIAFLLMIDKLLRDSVQSITCRVGLENDGQDILNQGFLDVTYSNEATFRLRIYHDRELHLLKTQMKNKTTDPRSRELATTGLAKYKRDYEKGPSQTQALTRLCTRFPALSGSIRLTKKWFASHLLTNHIPDQLIELFVIRAFVQPAPWTTPSSIQTGFLRTLFFLSRWDWRAEPLIVDLSASGGELKQSNMNTIRANFEAWRQLDPAMNRVALFAASNLDPEGTTWTDYGKPAKVVVGRMIGLARAACGEVTANSLNLEPATLFGSPLEDFDFVLHLTSSASSSLSSARRKMMMMQKKKKDGGVGSDEKYKNLSEELSSLNDDTDPSLIGYDPVLDFLSDLEHIYSSAILFFYGGGAAEGGGGTTTAGSIHPNVIAGLWNPEVTRKRSWKVNLACSTIPIVASGEEGEGDDVQTSVNKSAVLAEIARSGGDLVERIVEK</sequence>
<evidence type="ECO:0000259" key="8">
    <source>
        <dbReference type="Pfam" id="PF17403"/>
    </source>
</evidence>
<dbReference type="InterPro" id="IPR035368">
    <property type="entry name" value="Nrap_D3"/>
</dbReference>
<dbReference type="GeneID" id="27907161"/>
<dbReference type="Pfam" id="PF17404">
    <property type="entry name" value="Nrap_D3"/>
    <property type="match status" value="1"/>
</dbReference>
<dbReference type="RefSeq" id="XP_016757117.1">
    <property type="nucleotide sequence ID" value="XM_016910024.1"/>
</dbReference>
<evidence type="ECO:0000256" key="5">
    <source>
        <dbReference type="RuleBase" id="RU364032"/>
    </source>
</evidence>
<dbReference type="Pfam" id="PF17407">
    <property type="entry name" value="Nrap_D6"/>
    <property type="match status" value="1"/>
</dbReference>
<dbReference type="PANTHER" id="PTHR17972:SF0">
    <property type="entry name" value="NUCLEOLAR PROTEIN 6"/>
    <property type="match status" value="1"/>
</dbReference>